<dbReference type="InterPro" id="IPR046748">
    <property type="entry name" value="HipA_2"/>
</dbReference>
<gene>
    <name evidence="2" type="ORF">C8R26_12632</name>
</gene>
<sequence length="244" mass="27960">MTVQIVEVIRRSEQGITLPYICRGDNDKVYFVKGIGAGRRSQICEWIAGNLGLALGLPIAPFDIVEIPEELMELNCALNLADLGSGLAFGSQRQEVMELNVSAVNEVSEQLQRDVLAFDWWIRNGDRLLTEEGGNPNLFWNPGDQELIVIDHNQAFDATFDPSAFNELHIFRSQRHRVFGDMLLRQDYNQRFSLALNNWPEICNNLPKEWFFADVEMTVPVNFSLDDTYKLLEEYQKNGFWTVP</sequence>
<evidence type="ECO:0000313" key="2">
    <source>
        <dbReference type="EMBL" id="PTQ74699.1"/>
    </source>
</evidence>
<name>A0A2T5HT05_9PROT</name>
<organism evidence="2 3">
    <name type="scientific">Nitrosomonas oligotropha</name>
    <dbReference type="NCBI Taxonomy" id="42354"/>
    <lineage>
        <taxon>Bacteria</taxon>
        <taxon>Pseudomonadati</taxon>
        <taxon>Pseudomonadota</taxon>
        <taxon>Betaproteobacteria</taxon>
        <taxon>Nitrosomonadales</taxon>
        <taxon>Nitrosomonadaceae</taxon>
        <taxon>Nitrosomonas</taxon>
    </lineage>
</organism>
<dbReference type="EMBL" id="QAOI01000026">
    <property type="protein sequence ID" value="PTQ74699.1"/>
    <property type="molecule type" value="Genomic_DNA"/>
</dbReference>
<feature type="domain" description="HipA-like kinase" evidence="1">
    <location>
        <begin position="5"/>
        <end position="242"/>
    </location>
</feature>
<dbReference type="AlphaFoldDB" id="A0A2T5HT05"/>
<dbReference type="Proteomes" id="UP000244128">
    <property type="component" value="Unassembled WGS sequence"/>
</dbReference>
<evidence type="ECO:0000259" key="1">
    <source>
        <dbReference type="Pfam" id="PF20613"/>
    </source>
</evidence>
<reference evidence="2 3" key="1">
    <citation type="submission" date="2018-04" db="EMBL/GenBank/DDBJ databases">
        <title>Active sludge and wastewater microbial communities from Klosterneuburg, Austria.</title>
        <authorList>
            <person name="Wagner M."/>
        </authorList>
    </citation>
    <scope>NUCLEOTIDE SEQUENCE [LARGE SCALE GENOMIC DNA]</scope>
    <source>
        <strain evidence="2 3">Nm49</strain>
    </source>
</reference>
<comment type="caution">
    <text evidence="2">The sequence shown here is derived from an EMBL/GenBank/DDBJ whole genome shotgun (WGS) entry which is preliminary data.</text>
</comment>
<dbReference type="Pfam" id="PF20613">
    <property type="entry name" value="HipA_2"/>
    <property type="match status" value="1"/>
</dbReference>
<dbReference type="RefSeq" id="WP_107804102.1">
    <property type="nucleotide sequence ID" value="NZ_QAOI01000026.1"/>
</dbReference>
<accession>A0A2T5HT05</accession>
<proteinExistence type="predicted"/>
<protein>
    <recommendedName>
        <fullName evidence="1">HipA-like kinase domain-containing protein</fullName>
    </recommendedName>
</protein>
<evidence type="ECO:0000313" key="3">
    <source>
        <dbReference type="Proteomes" id="UP000244128"/>
    </source>
</evidence>